<sequence length="520" mass="56149">MEIAVGVVGLVHVATATSLGARKLCETWKDAPRDIHYLRDELDTCEAFLNAIRTGIVESSPDGLDIESTGGSRPASPTAVELARLLSRGNGILGRLQEIVYELVRETDGSAPASRCFNEDLAPQYICRFEQQRGRASAVFKSKENHAGVSVASMALLESIKKGDASSYEIAALVRNPATMLEEDGFTELHRALAGDLLMEVSRETLQNSLFSAQVNSRTAKGLTPLHIVAMRGPNHRGNSLTEARLLLDAGAEIDAVCDKGYTPLGYSCHEDNAPLALALLEAGASAGGVIREDLELWRLPRWTPLHLQVTSSENTGVVDQLIAKGACVDGGKTTPLMLAANWGNLVCVQHLTTIHGANPNLADSDGDTPLYTAIGRRRNRIVRFLLACGETADEQAPLNNSGRGVLHVLAIHGDRETIEIMTEAYRNGWFEGDLGPYRQDNEGKTAIDYLRERPDYDDDLGAAFQALLDSVIGGNGGMNDTMGTTVGSADEVSSRVERQPDEDEGGDQEFYDAFESLEV</sequence>
<proteinExistence type="predicted"/>
<dbReference type="PANTHER" id="PTHR24198">
    <property type="entry name" value="ANKYRIN REPEAT AND PROTEIN KINASE DOMAIN-CONTAINING PROTEIN"/>
    <property type="match status" value="1"/>
</dbReference>
<keyword evidence="2 3" id="KW-0040">ANK repeat</keyword>
<dbReference type="PROSITE" id="PS50297">
    <property type="entry name" value="ANK_REP_REGION"/>
    <property type="match status" value="1"/>
</dbReference>
<dbReference type="EMBL" id="JAULSV010000005">
    <property type="protein sequence ID" value="KAK0644148.1"/>
    <property type="molecule type" value="Genomic_DNA"/>
</dbReference>
<name>A0AA39Y1E6_9PEZI</name>
<feature type="region of interest" description="Disordered" evidence="4">
    <location>
        <begin position="481"/>
        <end position="520"/>
    </location>
</feature>
<gene>
    <name evidence="5" type="ORF">B0T16DRAFT_495033</name>
</gene>
<comment type="caution">
    <text evidence="5">The sequence shown here is derived from an EMBL/GenBank/DDBJ whole genome shotgun (WGS) entry which is preliminary data.</text>
</comment>
<dbReference type="InterPro" id="IPR036770">
    <property type="entry name" value="Ankyrin_rpt-contain_sf"/>
</dbReference>
<evidence type="ECO:0000313" key="5">
    <source>
        <dbReference type="EMBL" id="KAK0644148.1"/>
    </source>
</evidence>
<protein>
    <submittedName>
        <fullName evidence="5">Ankyrin repeat-containing domain protein</fullName>
    </submittedName>
</protein>
<keyword evidence="6" id="KW-1185">Reference proteome</keyword>
<keyword evidence="1" id="KW-0677">Repeat</keyword>
<feature type="repeat" description="ANK" evidence="3">
    <location>
        <begin position="221"/>
        <end position="259"/>
    </location>
</feature>
<dbReference type="SUPFAM" id="SSF48403">
    <property type="entry name" value="Ankyrin repeat"/>
    <property type="match status" value="1"/>
</dbReference>
<dbReference type="InterPro" id="IPR002110">
    <property type="entry name" value="Ankyrin_rpt"/>
</dbReference>
<evidence type="ECO:0000256" key="1">
    <source>
        <dbReference type="ARBA" id="ARBA00022737"/>
    </source>
</evidence>
<feature type="repeat" description="ANK" evidence="3">
    <location>
        <begin position="366"/>
        <end position="398"/>
    </location>
</feature>
<dbReference type="Pfam" id="PF12796">
    <property type="entry name" value="Ank_2"/>
    <property type="match status" value="2"/>
</dbReference>
<feature type="compositionally biased region" description="Acidic residues" evidence="4">
    <location>
        <begin position="501"/>
        <end position="520"/>
    </location>
</feature>
<dbReference type="Gene3D" id="1.25.40.20">
    <property type="entry name" value="Ankyrin repeat-containing domain"/>
    <property type="match status" value="2"/>
</dbReference>
<evidence type="ECO:0000256" key="4">
    <source>
        <dbReference type="SAM" id="MobiDB-lite"/>
    </source>
</evidence>
<evidence type="ECO:0000256" key="3">
    <source>
        <dbReference type="PROSITE-ProRule" id="PRU00023"/>
    </source>
</evidence>
<evidence type="ECO:0000256" key="2">
    <source>
        <dbReference type="ARBA" id="ARBA00023043"/>
    </source>
</evidence>
<reference evidence="5" key="1">
    <citation type="submission" date="2023-06" db="EMBL/GenBank/DDBJ databases">
        <title>Genome-scale phylogeny and comparative genomics of the fungal order Sordariales.</title>
        <authorList>
            <consortium name="Lawrence Berkeley National Laboratory"/>
            <person name="Hensen N."/>
            <person name="Bonometti L."/>
            <person name="Westerberg I."/>
            <person name="Brannstrom I.O."/>
            <person name="Guillou S."/>
            <person name="Cros-Aarteil S."/>
            <person name="Calhoun S."/>
            <person name="Haridas S."/>
            <person name="Kuo A."/>
            <person name="Mondo S."/>
            <person name="Pangilinan J."/>
            <person name="Riley R."/>
            <person name="Labutti K."/>
            <person name="Andreopoulos B."/>
            <person name="Lipzen A."/>
            <person name="Chen C."/>
            <person name="Yanf M."/>
            <person name="Daum C."/>
            <person name="Ng V."/>
            <person name="Clum A."/>
            <person name="Steindorff A."/>
            <person name="Ohm R."/>
            <person name="Martin F."/>
            <person name="Silar P."/>
            <person name="Natvig D."/>
            <person name="Lalanne C."/>
            <person name="Gautier V."/>
            <person name="Ament-Velasquez S.L."/>
            <person name="Kruys A."/>
            <person name="Hutchinson M.I."/>
            <person name="Powell A.J."/>
            <person name="Barry K."/>
            <person name="Miller A.N."/>
            <person name="Grigoriev I.V."/>
            <person name="Debuchy R."/>
            <person name="Gladieux P."/>
            <person name="Thoren M.H."/>
            <person name="Johannesson H."/>
        </authorList>
    </citation>
    <scope>NUCLEOTIDE SEQUENCE</scope>
    <source>
        <strain evidence="5">SMH2532-1</strain>
    </source>
</reference>
<accession>A0AA39Y1E6</accession>
<dbReference type="PANTHER" id="PTHR24198:SF165">
    <property type="entry name" value="ANKYRIN REPEAT-CONTAINING PROTEIN-RELATED"/>
    <property type="match status" value="1"/>
</dbReference>
<dbReference type="Proteomes" id="UP001174936">
    <property type="component" value="Unassembled WGS sequence"/>
</dbReference>
<dbReference type="AlphaFoldDB" id="A0AA39Y1E6"/>
<dbReference type="PROSITE" id="PS50088">
    <property type="entry name" value="ANK_REPEAT"/>
    <property type="match status" value="2"/>
</dbReference>
<dbReference type="SMART" id="SM00248">
    <property type="entry name" value="ANK"/>
    <property type="match status" value="6"/>
</dbReference>
<organism evidence="5 6">
    <name type="scientific">Cercophora newfieldiana</name>
    <dbReference type="NCBI Taxonomy" id="92897"/>
    <lineage>
        <taxon>Eukaryota</taxon>
        <taxon>Fungi</taxon>
        <taxon>Dikarya</taxon>
        <taxon>Ascomycota</taxon>
        <taxon>Pezizomycotina</taxon>
        <taxon>Sordariomycetes</taxon>
        <taxon>Sordariomycetidae</taxon>
        <taxon>Sordariales</taxon>
        <taxon>Lasiosphaeriaceae</taxon>
        <taxon>Cercophora</taxon>
    </lineage>
</organism>
<evidence type="ECO:0000313" key="6">
    <source>
        <dbReference type="Proteomes" id="UP001174936"/>
    </source>
</evidence>